<keyword evidence="6" id="KW-1185">Reference proteome</keyword>
<evidence type="ECO:0000256" key="1">
    <source>
        <dbReference type="ARBA" id="ARBA00022723"/>
    </source>
</evidence>
<keyword evidence="2" id="KW-0539">Nucleus</keyword>
<dbReference type="InterPro" id="IPR001138">
    <property type="entry name" value="Zn2Cys6_DnaBD"/>
</dbReference>
<proteinExistence type="predicted"/>
<dbReference type="SMART" id="SM00906">
    <property type="entry name" value="Fungal_trans"/>
    <property type="match status" value="1"/>
</dbReference>
<dbReference type="GO" id="GO:0006351">
    <property type="term" value="P:DNA-templated transcription"/>
    <property type="evidence" value="ECO:0007669"/>
    <property type="project" value="InterPro"/>
</dbReference>
<gene>
    <name evidence="5" type="ORF">BDW02DRAFT_634918</name>
</gene>
<feature type="region of interest" description="Disordered" evidence="3">
    <location>
        <begin position="734"/>
        <end position="802"/>
    </location>
</feature>
<dbReference type="Pfam" id="PF04082">
    <property type="entry name" value="Fungal_trans"/>
    <property type="match status" value="1"/>
</dbReference>
<accession>A0A6A5JYM4</accession>
<dbReference type="PANTHER" id="PTHR47654:SF5">
    <property type="entry name" value="TRANSCRIPTION FACTOR DOMAIN-CONTAINING PROTEIN"/>
    <property type="match status" value="1"/>
</dbReference>
<organism evidence="5 6">
    <name type="scientific">Decorospora gaudefroyi</name>
    <dbReference type="NCBI Taxonomy" id="184978"/>
    <lineage>
        <taxon>Eukaryota</taxon>
        <taxon>Fungi</taxon>
        <taxon>Dikarya</taxon>
        <taxon>Ascomycota</taxon>
        <taxon>Pezizomycotina</taxon>
        <taxon>Dothideomycetes</taxon>
        <taxon>Pleosporomycetidae</taxon>
        <taxon>Pleosporales</taxon>
        <taxon>Pleosporineae</taxon>
        <taxon>Pleosporaceae</taxon>
        <taxon>Decorospora</taxon>
    </lineage>
</organism>
<dbReference type="Proteomes" id="UP000800040">
    <property type="component" value="Unassembled WGS sequence"/>
</dbReference>
<feature type="region of interest" description="Disordered" evidence="3">
    <location>
        <begin position="859"/>
        <end position="889"/>
    </location>
</feature>
<feature type="compositionally biased region" description="Low complexity" evidence="3">
    <location>
        <begin position="758"/>
        <end position="781"/>
    </location>
</feature>
<dbReference type="InterPro" id="IPR053230">
    <property type="entry name" value="Trans_reg_galc"/>
</dbReference>
<dbReference type="CDD" id="cd12148">
    <property type="entry name" value="fungal_TF_MHR"/>
    <property type="match status" value="1"/>
</dbReference>
<evidence type="ECO:0000256" key="2">
    <source>
        <dbReference type="ARBA" id="ARBA00023242"/>
    </source>
</evidence>
<reference evidence="5" key="1">
    <citation type="submission" date="2020-01" db="EMBL/GenBank/DDBJ databases">
        <authorList>
            <consortium name="DOE Joint Genome Institute"/>
            <person name="Haridas S."/>
            <person name="Albert R."/>
            <person name="Binder M."/>
            <person name="Bloem J."/>
            <person name="Labutti K."/>
            <person name="Salamov A."/>
            <person name="Andreopoulos B."/>
            <person name="Baker S.E."/>
            <person name="Barry K."/>
            <person name="Bills G."/>
            <person name="Bluhm B.H."/>
            <person name="Cannon C."/>
            <person name="Castanera R."/>
            <person name="Culley D.E."/>
            <person name="Daum C."/>
            <person name="Ezra D."/>
            <person name="Gonzalez J.B."/>
            <person name="Henrissat B."/>
            <person name="Kuo A."/>
            <person name="Liang C."/>
            <person name="Lipzen A."/>
            <person name="Lutzoni F."/>
            <person name="Magnuson J."/>
            <person name="Mondo S."/>
            <person name="Nolan M."/>
            <person name="Ohm R."/>
            <person name="Pangilinan J."/>
            <person name="Park H.-J."/>
            <person name="Ramirez L."/>
            <person name="Alfaro M."/>
            <person name="Sun H."/>
            <person name="Tritt A."/>
            <person name="Yoshinaga Y."/>
            <person name="Zwiers L.-H."/>
            <person name="Turgeon B.G."/>
            <person name="Goodwin S.B."/>
            <person name="Spatafora J.W."/>
            <person name="Crous P.W."/>
            <person name="Grigoriev I.V."/>
        </authorList>
    </citation>
    <scope>NUCLEOTIDE SEQUENCE</scope>
    <source>
        <strain evidence="5">P77</strain>
    </source>
</reference>
<dbReference type="InterPro" id="IPR007219">
    <property type="entry name" value="XnlR_reg_dom"/>
</dbReference>
<dbReference type="CDD" id="cd00067">
    <property type="entry name" value="GAL4"/>
    <property type="match status" value="1"/>
</dbReference>
<feature type="compositionally biased region" description="Polar residues" evidence="3">
    <location>
        <begin position="782"/>
        <end position="802"/>
    </location>
</feature>
<dbReference type="EMBL" id="ML975495">
    <property type="protein sequence ID" value="KAF1828806.1"/>
    <property type="molecule type" value="Genomic_DNA"/>
</dbReference>
<dbReference type="PROSITE" id="PS50048">
    <property type="entry name" value="ZN2_CY6_FUNGAL_2"/>
    <property type="match status" value="1"/>
</dbReference>
<evidence type="ECO:0000259" key="4">
    <source>
        <dbReference type="PROSITE" id="PS50048"/>
    </source>
</evidence>
<dbReference type="SUPFAM" id="SSF57701">
    <property type="entry name" value="Zn2/Cys6 DNA-binding domain"/>
    <property type="match status" value="1"/>
</dbReference>
<dbReference type="PROSITE" id="PS00463">
    <property type="entry name" value="ZN2_CY6_FUNGAL_1"/>
    <property type="match status" value="1"/>
</dbReference>
<protein>
    <recommendedName>
        <fullName evidence="4">Zn(2)-C6 fungal-type domain-containing protein</fullName>
    </recommendedName>
</protein>
<name>A0A6A5JYM4_9PLEO</name>
<feature type="domain" description="Zn(2)-C6 fungal-type" evidence="4">
    <location>
        <begin position="52"/>
        <end position="82"/>
    </location>
</feature>
<dbReference type="Gene3D" id="4.10.240.10">
    <property type="entry name" value="Zn(2)-C6 fungal-type DNA-binding domain"/>
    <property type="match status" value="1"/>
</dbReference>
<feature type="region of interest" description="Disordered" evidence="3">
    <location>
        <begin position="124"/>
        <end position="180"/>
    </location>
</feature>
<dbReference type="GO" id="GO:0000981">
    <property type="term" value="F:DNA-binding transcription factor activity, RNA polymerase II-specific"/>
    <property type="evidence" value="ECO:0007669"/>
    <property type="project" value="InterPro"/>
</dbReference>
<dbReference type="GO" id="GO:0003677">
    <property type="term" value="F:DNA binding"/>
    <property type="evidence" value="ECO:0007669"/>
    <property type="project" value="InterPro"/>
</dbReference>
<feature type="region of interest" description="Disordered" evidence="3">
    <location>
        <begin position="1"/>
        <end position="21"/>
    </location>
</feature>
<dbReference type="GO" id="GO:0008270">
    <property type="term" value="F:zinc ion binding"/>
    <property type="evidence" value="ECO:0007669"/>
    <property type="project" value="InterPro"/>
</dbReference>
<evidence type="ECO:0000256" key="3">
    <source>
        <dbReference type="SAM" id="MobiDB-lite"/>
    </source>
</evidence>
<dbReference type="Pfam" id="PF00172">
    <property type="entry name" value="Zn_clus"/>
    <property type="match status" value="1"/>
</dbReference>
<evidence type="ECO:0000313" key="5">
    <source>
        <dbReference type="EMBL" id="KAF1828806.1"/>
    </source>
</evidence>
<evidence type="ECO:0000313" key="6">
    <source>
        <dbReference type="Proteomes" id="UP000800040"/>
    </source>
</evidence>
<dbReference type="PANTHER" id="PTHR47654">
    <property type="entry name" value="ZN(II)2CYS6 TRANSCRIPTION FACTOR (EUROFUNG)-RELATED"/>
    <property type="match status" value="1"/>
</dbReference>
<sequence length="889" mass="99181">MDDNDYPPESSSGRVRRKGDAKVAIPRIRGHDYRLPLPTRTPRVRGEVVSKACTQCRKRKIKCSGDRRRCTNCEKQGHDCHYDQERRDRLRAATRKSQALTALLIEVSSQLDAAGRKKIEDLLASFDDDTPPPPTPPPATVSQGKRMRGASASHAPADDDDQSVTSADGGEAHVAASVGSTEDVDFIEEDLLQDNEASTADYMGRNSHVQWLRALEVKIEQPQGEPSDMEYGPPGASTDAFNKRADALHDRQQSTQQRTREKGYFKDYYFYLDKTDIHMNIGDPHIVPTAATAGRLFKYYKETVHSPFHLLDDMFEAQLTLYYSRIDDGVKLNVCCKWKAVMNLVFAIGARYSHLIGADGPPDDRRHLVYMWRAVHLLDMGSINLNTLVGHPDQSVIQAAGLLSFYYLTIGHVNRAWYMIGIALRHAQAVGLHLRHEGLSVSGNRRETLARIWWALYSIESAITAITGRPRVVATKDCTVPPPGAKGTEMQAIPHQTTTAAYQLSTSSSAASGAPTSSTPQLGDEGVIAPFEVAYVKLDILMDKILSGLYSARNSTHSWKQAQSEISLLTKALDTWAARSLTPGPLRATIATERREQVLLYLYYYNAKICITRPCLCRLDRRIKGQSEESARFNQKTAEACINAALDITSLLPDAANSTWLYENGPWWCAVHIIMQGLTVLLLELSLDGIHLSVEQTYVRSCADKLISWLESMKTVDGVSGNASKIVSAVLNKQKQQHPDVMTEKQMPQPAMEEVEEPYQQHQPQQQQYNPQAPAFNPQQQSETYTQDPTSQQPDITWPSDNAFNDQNFYLPPNTGSFYPDDVFGSEYLNDPNAGLFEFGQPQMRLFYGNPYSSSFDQWEWDQPGFGGDLWSSQSQSQSQGGGDQGGKE</sequence>
<dbReference type="InterPro" id="IPR036864">
    <property type="entry name" value="Zn2-C6_fun-type_DNA-bd_sf"/>
</dbReference>
<dbReference type="AlphaFoldDB" id="A0A6A5JYM4"/>
<dbReference type="SMART" id="SM00066">
    <property type="entry name" value="GAL4"/>
    <property type="match status" value="1"/>
</dbReference>
<keyword evidence="1" id="KW-0479">Metal-binding</keyword>
<dbReference type="OrthoDB" id="5296287at2759"/>
<feature type="compositionally biased region" description="Gly residues" evidence="3">
    <location>
        <begin position="880"/>
        <end position="889"/>
    </location>
</feature>